<protein>
    <submittedName>
        <fullName evidence="1">Uncharacterized protein</fullName>
    </submittedName>
</protein>
<proteinExistence type="predicted"/>
<name>A0A918JCX7_9ACTN</name>
<gene>
    <name evidence="1" type="ORF">GCM10010503_60990</name>
</gene>
<accession>A0A918JCX7</accession>
<dbReference type="Proteomes" id="UP000620224">
    <property type="component" value="Unassembled WGS sequence"/>
</dbReference>
<evidence type="ECO:0000313" key="2">
    <source>
        <dbReference type="Proteomes" id="UP000620224"/>
    </source>
</evidence>
<dbReference type="AlphaFoldDB" id="A0A918JCX7"/>
<keyword evidence="2" id="KW-1185">Reference proteome</keyword>
<sequence>MKFPREASFRRLSVITEMLPTGTSNFCSISVPTIAPRRRPNKETEPTAKILGRTYRANGHITAVTETRTRRPLSWLTVQGPSVTGDFPRQGWGLTAVHWDCGVVPCAGAGHTRVVPLAAQRSV</sequence>
<reference evidence="1 2" key="1">
    <citation type="journal article" date="2014" name="Int. J. Syst. Evol. Microbiol.">
        <title>Complete genome sequence of Corynebacterium casei LMG S-19264T (=DSM 44701T), isolated from a smear-ripened cheese.</title>
        <authorList>
            <consortium name="US DOE Joint Genome Institute (JGI-PGF)"/>
            <person name="Walter F."/>
            <person name="Albersmeier A."/>
            <person name="Kalinowski J."/>
            <person name="Ruckert C."/>
        </authorList>
    </citation>
    <scope>NUCLEOTIDE SEQUENCE [LARGE SCALE GENOMIC DNA]</scope>
    <source>
        <strain evidence="1 2">JCM 4490</strain>
    </source>
</reference>
<evidence type="ECO:0000313" key="1">
    <source>
        <dbReference type="EMBL" id="GGW75198.1"/>
    </source>
</evidence>
<comment type="caution">
    <text evidence="1">The sequence shown here is derived from an EMBL/GenBank/DDBJ whole genome shotgun (WGS) entry which is preliminary data.</text>
</comment>
<dbReference type="EMBL" id="BMUE01000018">
    <property type="protein sequence ID" value="GGW75198.1"/>
    <property type="molecule type" value="Genomic_DNA"/>
</dbReference>
<organism evidence="1 2">
    <name type="scientific">Streptomyces lucensis JCM 4490</name>
    <dbReference type="NCBI Taxonomy" id="1306176"/>
    <lineage>
        <taxon>Bacteria</taxon>
        <taxon>Bacillati</taxon>
        <taxon>Actinomycetota</taxon>
        <taxon>Actinomycetes</taxon>
        <taxon>Kitasatosporales</taxon>
        <taxon>Streptomycetaceae</taxon>
        <taxon>Streptomyces</taxon>
    </lineage>
</organism>